<dbReference type="GO" id="GO:0005615">
    <property type="term" value="C:extracellular space"/>
    <property type="evidence" value="ECO:0007669"/>
    <property type="project" value="UniProtKB-KW"/>
</dbReference>
<evidence type="ECO:0000313" key="8">
    <source>
        <dbReference type="EMBL" id="OWF40532.1"/>
    </source>
</evidence>
<name>A0A210PVP4_MIZYE</name>
<dbReference type="Gene3D" id="2.60.120.40">
    <property type="match status" value="1"/>
</dbReference>
<dbReference type="OrthoDB" id="6138388at2759"/>
<proteinExistence type="inferred from homology"/>
<comment type="caution">
    <text evidence="8">The sequence shown here is derived from an EMBL/GenBank/DDBJ whole genome shotgun (WGS) entry which is preliminary data.</text>
</comment>
<evidence type="ECO:0000259" key="7">
    <source>
        <dbReference type="PROSITE" id="PS50049"/>
    </source>
</evidence>
<dbReference type="GO" id="GO:0016020">
    <property type="term" value="C:membrane"/>
    <property type="evidence" value="ECO:0007669"/>
    <property type="project" value="UniProtKB-SubCell"/>
</dbReference>
<dbReference type="Proteomes" id="UP000242188">
    <property type="component" value="Unassembled WGS sequence"/>
</dbReference>
<dbReference type="EMBL" id="NEDP02005460">
    <property type="protein sequence ID" value="OWF40532.1"/>
    <property type="molecule type" value="Genomic_DNA"/>
</dbReference>
<accession>A0A210PVP4</accession>
<dbReference type="GO" id="GO:0005164">
    <property type="term" value="F:tumor necrosis factor receptor binding"/>
    <property type="evidence" value="ECO:0007669"/>
    <property type="project" value="InterPro"/>
</dbReference>
<evidence type="ECO:0000256" key="2">
    <source>
        <dbReference type="ARBA" id="ARBA00008670"/>
    </source>
</evidence>
<dbReference type="Pfam" id="PF00229">
    <property type="entry name" value="TNF"/>
    <property type="match status" value="1"/>
</dbReference>
<evidence type="ECO:0000256" key="6">
    <source>
        <dbReference type="SAM" id="Phobius"/>
    </source>
</evidence>
<dbReference type="InterPro" id="IPR006052">
    <property type="entry name" value="TNF_dom"/>
</dbReference>
<keyword evidence="3" id="KW-0202">Cytokine</keyword>
<reference evidence="8 9" key="1">
    <citation type="journal article" date="2017" name="Nat. Ecol. Evol.">
        <title>Scallop genome provides insights into evolution of bilaterian karyotype and development.</title>
        <authorList>
            <person name="Wang S."/>
            <person name="Zhang J."/>
            <person name="Jiao W."/>
            <person name="Li J."/>
            <person name="Xun X."/>
            <person name="Sun Y."/>
            <person name="Guo X."/>
            <person name="Huan P."/>
            <person name="Dong B."/>
            <person name="Zhang L."/>
            <person name="Hu X."/>
            <person name="Sun X."/>
            <person name="Wang J."/>
            <person name="Zhao C."/>
            <person name="Wang Y."/>
            <person name="Wang D."/>
            <person name="Huang X."/>
            <person name="Wang R."/>
            <person name="Lv J."/>
            <person name="Li Y."/>
            <person name="Zhang Z."/>
            <person name="Liu B."/>
            <person name="Lu W."/>
            <person name="Hui Y."/>
            <person name="Liang J."/>
            <person name="Zhou Z."/>
            <person name="Hou R."/>
            <person name="Li X."/>
            <person name="Liu Y."/>
            <person name="Li H."/>
            <person name="Ning X."/>
            <person name="Lin Y."/>
            <person name="Zhao L."/>
            <person name="Xing Q."/>
            <person name="Dou J."/>
            <person name="Li Y."/>
            <person name="Mao J."/>
            <person name="Guo H."/>
            <person name="Dou H."/>
            <person name="Li T."/>
            <person name="Mu C."/>
            <person name="Jiang W."/>
            <person name="Fu Q."/>
            <person name="Fu X."/>
            <person name="Miao Y."/>
            <person name="Liu J."/>
            <person name="Yu Q."/>
            <person name="Li R."/>
            <person name="Liao H."/>
            <person name="Li X."/>
            <person name="Kong Y."/>
            <person name="Jiang Z."/>
            <person name="Chourrout D."/>
            <person name="Li R."/>
            <person name="Bao Z."/>
        </authorList>
    </citation>
    <scope>NUCLEOTIDE SEQUENCE [LARGE SCALE GENOMIC DNA]</scope>
    <source>
        <strain evidence="8 9">PY_sf001</strain>
    </source>
</reference>
<dbReference type="GO" id="GO:0006955">
    <property type="term" value="P:immune response"/>
    <property type="evidence" value="ECO:0007669"/>
    <property type="project" value="InterPro"/>
</dbReference>
<dbReference type="PROSITE" id="PS50049">
    <property type="entry name" value="THD_2"/>
    <property type="match status" value="1"/>
</dbReference>
<organism evidence="8 9">
    <name type="scientific">Mizuhopecten yessoensis</name>
    <name type="common">Japanese scallop</name>
    <name type="synonym">Patinopecten yessoensis</name>
    <dbReference type="NCBI Taxonomy" id="6573"/>
    <lineage>
        <taxon>Eukaryota</taxon>
        <taxon>Metazoa</taxon>
        <taxon>Spiralia</taxon>
        <taxon>Lophotrochozoa</taxon>
        <taxon>Mollusca</taxon>
        <taxon>Bivalvia</taxon>
        <taxon>Autobranchia</taxon>
        <taxon>Pteriomorphia</taxon>
        <taxon>Pectinida</taxon>
        <taxon>Pectinoidea</taxon>
        <taxon>Pectinidae</taxon>
        <taxon>Mizuhopecten</taxon>
    </lineage>
</organism>
<gene>
    <name evidence="8" type="ORF">KP79_PYT19970</name>
</gene>
<dbReference type="AlphaFoldDB" id="A0A210PVP4"/>
<dbReference type="InterPro" id="IPR008983">
    <property type="entry name" value="Tumour_necrosis_fac-like_dom"/>
</dbReference>
<feature type="region of interest" description="Disordered" evidence="5">
    <location>
        <begin position="88"/>
        <end position="110"/>
    </location>
</feature>
<evidence type="ECO:0000313" key="9">
    <source>
        <dbReference type="Proteomes" id="UP000242188"/>
    </source>
</evidence>
<feature type="compositionally biased region" description="Basic and acidic residues" evidence="5">
    <location>
        <begin position="93"/>
        <end position="104"/>
    </location>
</feature>
<feature type="transmembrane region" description="Helical" evidence="6">
    <location>
        <begin position="36"/>
        <end position="57"/>
    </location>
</feature>
<evidence type="ECO:0000256" key="3">
    <source>
        <dbReference type="ARBA" id="ARBA00022514"/>
    </source>
</evidence>
<keyword evidence="6" id="KW-1133">Transmembrane helix</keyword>
<comment type="similarity">
    <text evidence="2">Belongs to the tumor necrosis factor family.</text>
</comment>
<dbReference type="SUPFAM" id="SSF49842">
    <property type="entry name" value="TNF-like"/>
    <property type="match status" value="1"/>
</dbReference>
<evidence type="ECO:0000256" key="1">
    <source>
        <dbReference type="ARBA" id="ARBA00004370"/>
    </source>
</evidence>
<keyword evidence="4 6" id="KW-0472">Membrane</keyword>
<feature type="domain" description="THD" evidence="7">
    <location>
        <begin position="141"/>
        <end position="311"/>
    </location>
</feature>
<comment type="subcellular location">
    <subcellularLocation>
        <location evidence="1">Membrane</location>
    </subcellularLocation>
</comment>
<sequence>MECKVQKHPVIVFDKEGGSSTGDGNCTSCSRCGLKFVSWTNLTLLFVLFLSNIFLHYKCMTISNELSELQQSQKRGVPAQASYLTSSVQDLASDSKPHNNEKTLSRRNNRQVRRRRREILNLLERNTEKNRDAIERILSRPAIHLRGSTTNGFVQNAIFTEFERTNIFRWEHQDRNYPNPSFRYVNDMQDSNMILGVNITNPGMYLIYSQVVVRGPFTNYDPAYGLETVRKKPGLPSNVLLRSYVTQDGRGSAYPNIAHYPGTRYPVDFINHMGMFELDCDDIIYVKIPDQSSNGVYPRIPEQTYFGLELIKPKYSYLERLNGC</sequence>
<keyword evidence="9" id="KW-1185">Reference proteome</keyword>
<dbReference type="GO" id="GO:0005125">
    <property type="term" value="F:cytokine activity"/>
    <property type="evidence" value="ECO:0007669"/>
    <property type="project" value="UniProtKB-KW"/>
</dbReference>
<evidence type="ECO:0000256" key="4">
    <source>
        <dbReference type="ARBA" id="ARBA00023136"/>
    </source>
</evidence>
<evidence type="ECO:0000256" key="5">
    <source>
        <dbReference type="SAM" id="MobiDB-lite"/>
    </source>
</evidence>
<dbReference type="PANTHER" id="PTHR11471">
    <property type="entry name" value="TUMOR NECROSIS FACTOR FAMILY MEMBER"/>
    <property type="match status" value="1"/>
</dbReference>
<dbReference type="PANTHER" id="PTHR11471:SF13">
    <property type="entry name" value="TNF FAMILY PROFILE DOMAIN-CONTAINING PROTEIN"/>
    <property type="match status" value="1"/>
</dbReference>
<protein>
    <recommendedName>
        <fullName evidence="7">THD domain-containing protein</fullName>
    </recommendedName>
</protein>
<keyword evidence="6" id="KW-0812">Transmembrane</keyword>